<protein>
    <submittedName>
        <fullName evidence="18">Attractin-like</fullName>
    </submittedName>
</protein>
<dbReference type="InterPro" id="IPR015915">
    <property type="entry name" value="Kelch-typ_b-propeller"/>
</dbReference>
<dbReference type="RefSeq" id="XP_006825957.1">
    <property type="nucleotide sequence ID" value="XM_006825894.1"/>
</dbReference>
<evidence type="ECO:0000313" key="17">
    <source>
        <dbReference type="Proteomes" id="UP000694865"/>
    </source>
</evidence>
<evidence type="ECO:0000256" key="2">
    <source>
        <dbReference type="ARBA" id="ARBA00022441"/>
    </source>
</evidence>
<keyword evidence="3 10" id="KW-0245">EGF-like domain</keyword>
<dbReference type="PANTHER" id="PTHR46376">
    <property type="entry name" value="LEUCINE-ZIPPER-LIKE TRANSCRIPTIONAL REGULATOR 1"/>
    <property type="match status" value="1"/>
</dbReference>
<dbReference type="Pfam" id="PF24981">
    <property type="entry name" value="Beta-prop_ATRN-LZTR1"/>
    <property type="match status" value="1"/>
</dbReference>
<dbReference type="InterPro" id="IPR000859">
    <property type="entry name" value="CUB_dom"/>
</dbReference>
<evidence type="ECO:0000256" key="9">
    <source>
        <dbReference type="ARBA" id="ARBA00023180"/>
    </source>
</evidence>
<dbReference type="InterPro" id="IPR056737">
    <property type="entry name" value="Beta-prop_ATRN-MKLN-like"/>
</dbReference>
<dbReference type="InterPro" id="IPR035914">
    <property type="entry name" value="Sperma_CUB_dom_sf"/>
</dbReference>
<dbReference type="PROSITE" id="PS50026">
    <property type="entry name" value="EGF_3"/>
    <property type="match status" value="1"/>
</dbReference>
<dbReference type="InterPro" id="IPR002165">
    <property type="entry name" value="Plexin_repeat"/>
</dbReference>
<feature type="domain" description="CUB" evidence="14">
    <location>
        <begin position="72"/>
        <end position="190"/>
    </location>
</feature>
<feature type="compositionally biased region" description="Basic and acidic residues" evidence="12">
    <location>
        <begin position="946"/>
        <end position="955"/>
    </location>
</feature>
<evidence type="ECO:0000256" key="5">
    <source>
        <dbReference type="ARBA" id="ARBA00022737"/>
    </source>
</evidence>
<sequence length="974" mass="107382">MMYLDFFLAKSKFRKIRQECHRLLAVLLICFVVIDTVCAINCSKDSDCLHGTCISGLCDCDDGWTGDRCDHCGGRVRLDSPTGYITDGPGNYKHVHTCTWLIDSGELDSIIRLRFDHFETECCWDYFYVYDGNSIYDPLVAAVSGLLVPETASSNTSIPEVTTSSGYAYLHFYSDAAYIMTGFNISYSVNSCPKDCSNNGNCTEGPKCDCESGWSGDACDIVICPNDCGDHGHCEPATLTCQCTDDYQGYDCLTPPTDGHWELIYDNLNPGRASHASVLQGDVIWIVGGYPFSNNLNYLDILRYNITLGHAEAVLPLSETKPTQRYGHSLVLNKDSLLMYGGTETAEGVDKIVAQLWSFNITTETWHHIETGGHRYAVDGHTAHMVNGVMIIIFGYSPELGYTNIVQEFDSRTGKWTLPSTTGVNVNGAYGHSSSYDSHNDLIYVYGGNKAATKNSYYLSDDLYSYKPSTRHWSVLPSSGHFQYLHSSVSMGGMFYVFGGNPHNDTAASTGAKCYSSNLIAFDLRDCTAFGDEESCILGSPGITCAWNARINKIIQIVWISRNVMNVFWNTAAVGVTVNVLLIALLILFTDNDQCEGNDYPCEKHYSCQQCQLQPECYWSTTLCRIRNEDDQNITCKSPCSEQYDCQACASNGCMWCANSQRCVDSNAYVTSFPYGLCMSWHNNKDTCPEVGCSQYRTCEDCHENPGCGWCDDGSNTGLGVCMEGKENEPVLDNTCPARQWFFIGCPGEQCEECTIGYYGDPTNGGNCSQCFCNGHATECDNKSGNCHCTTKGITGKECDRCDSDNKYYGDPTNNGTCYYELLLNYQFTFNLSKPDDKHITAINFKCTADTGNRDIEFNLNAAKPCILMLTYRSIKFMYTHNTPASNLPIKPLTSATAISIEPCHGGRAAVLSLLMRLPASEGGYAPAGYNGLIVGSAIVQVNPKKGSEGKDKNTSRQRKGHPHRPVPNGTNCV</sequence>
<dbReference type="PROSITE" id="PS00022">
    <property type="entry name" value="EGF_1"/>
    <property type="match status" value="3"/>
</dbReference>
<evidence type="ECO:0000259" key="15">
    <source>
        <dbReference type="PROSITE" id="PS50026"/>
    </source>
</evidence>
<proteinExistence type="predicted"/>
<evidence type="ECO:0000256" key="7">
    <source>
        <dbReference type="ARBA" id="ARBA00023136"/>
    </source>
</evidence>
<keyword evidence="11" id="KW-0424">Laminin EGF-like domain</keyword>
<evidence type="ECO:0000259" key="14">
    <source>
        <dbReference type="PROSITE" id="PS01180"/>
    </source>
</evidence>
<dbReference type="PROSITE" id="PS01186">
    <property type="entry name" value="EGF_2"/>
    <property type="match status" value="1"/>
</dbReference>
<keyword evidence="2" id="KW-0880">Kelch repeat</keyword>
<evidence type="ECO:0000313" key="18">
    <source>
        <dbReference type="RefSeq" id="XP_006825957.1"/>
    </source>
</evidence>
<evidence type="ECO:0000256" key="8">
    <source>
        <dbReference type="ARBA" id="ARBA00023157"/>
    </source>
</evidence>
<dbReference type="PROSITE" id="PS50027">
    <property type="entry name" value="EGF_LAM_2"/>
    <property type="match status" value="1"/>
</dbReference>
<dbReference type="InterPro" id="IPR000742">
    <property type="entry name" value="EGF"/>
</dbReference>
<dbReference type="Gene3D" id="2.120.10.80">
    <property type="entry name" value="Kelch-type beta propeller"/>
    <property type="match status" value="1"/>
</dbReference>
<dbReference type="GeneID" id="100366336"/>
<evidence type="ECO:0000256" key="3">
    <source>
        <dbReference type="ARBA" id="ARBA00022536"/>
    </source>
</evidence>
<gene>
    <name evidence="18" type="primary">LOC100366336</name>
</gene>
<comment type="caution">
    <text evidence="10">Lacks conserved residue(s) required for the propagation of feature annotation.</text>
</comment>
<dbReference type="PROSITE" id="PS01180">
    <property type="entry name" value="CUB"/>
    <property type="match status" value="1"/>
</dbReference>
<dbReference type="CDD" id="cd00055">
    <property type="entry name" value="EGF_Lam"/>
    <property type="match status" value="1"/>
</dbReference>
<feature type="chain" id="PRO_5045153348" evidence="13">
    <location>
        <begin position="40"/>
        <end position="974"/>
    </location>
</feature>
<dbReference type="SMART" id="SM00181">
    <property type="entry name" value="EGF"/>
    <property type="match status" value="3"/>
</dbReference>
<name>A0ABM0N116_SACKO</name>
<feature type="compositionally biased region" description="Basic residues" evidence="12">
    <location>
        <begin position="956"/>
        <end position="965"/>
    </location>
</feature>
<keyword evidence="13" id="KW-0732">Signal</keyword>
<keyword evidence="17" id="KW-1185">Reference proteome</keyword>
<evidence type="ECO:0000256" key="10">
    <source>
        <dbReference type="PROSITE-ProRule" id="PRU00076"/>
    </source>
</evidence>
<dbReference type="SMART" id="SM00042">
    <property type="entry name" value="CUB"/>
    <property type="match status" value="1"/>
</dbReference>
<evidence type="ECO:0000256" key="6">
    <source>
        <dbReference type="ARBA" id="ARBA00022989"/>
    </source>
</evidence>
<dbReference type="InterPro" id="IPR056732">
    <property type="entry name" value="GBD_ATRN"/>
</dbReference>
<evidence type="ECO:0000256" key="4">
    <source>
        <dbReference type="ARBA" id="ARBA00022692"/>
    </source>
</evidence>
<dbReference type="InterPro" id="IPR051568">
    <property type="entry name" value="LZTR1/Attractin"/>
</dbReference>
<dbReference type="SMART" id="SM00423">
    <property type="entry name" value="PSI"/>
    <property type="match status" value="2"/>
</dbReference>
<feature type="domain" description="EGF-like" evidence="15">
    <location>
        <begin position="188"/>
        <end position="220"/>
    </location>
</feature>
<comment type="subcellular location">
    <subcellularLocation>
        <location evidence="1">Membrane</location>
        <topology evidence="1">Single-pass membrane protein</topology>
    </subcellularLocation>
</comment>
<evidence type="ECO:0000259" key="16">
    <source>
        <dbReference type="PROSITE" id="PS50027"/>
    </source>
</evidence>
<evidence type="ECO:0000256" key="12">
    <source>
        <dbReference type="SAM" id="MobiDB-lite"/>
    </source>
</evidence>
<keyword evidence="8 10" id="KW-1015">Disulfide bond</keyword>
<dbReference type="SUPFAM" id="SSF117281">
    <property type="entry name" value="Kelch motif"/>
    <property type="match status" value="2"/>
</dbReference>
<dbReference type="Gene3D" id="2.10.25.10">
    <property type="entry name" value="Laminin"/>
    <property type="match status" value="2"/>
</dbReference>
<feature type="disulfide bond" evidence="10">
    <location>
        <begin position="210"/>
        <end position="219"/>
    </location>
</feature>
<organism evidence="17 18">
    <name type="scientific">Saccoglossus kowalevskii</name>
    <name type="common">Acorn worm</name>
    <dbReference type="NCBI Taxonomy" id="10224"/>
    <lineage>
        <taxon>Eukaryota</taxon>
        <taxon>Metazoa</taxon>
        <taxon>Hemichordata</taxon>
        <taxon>Enteropneusta</taxon>
        <taxon>Harrimaniidae</taxon>
        <taxon>Saccoglossus</taxon>
    </lineage>
</organism>
<keyword evidence="4" id="KW-0812">Transmembrane</keyword>
<feature type="signal peptide" evidence="13">
    <location>
        <begin position="1"/>
        <end position="39"/>
    </location>
</feature>
<evidence type="ECO:0000256" key="1">
    <source>
        <dbReference type="ARBA" id="ARBA00004167"/>
    </source>
</evidence>
<reference evidence="18" key="1">
    <citation type="submission" date="2025-08" db="UniProtKB">
        <authorList>
            <consortium name="RefSeq"/>
        </authorList>
    </citation>
    <scope>IDENTIFICATION</scope>
    <source>
        <tissue evidence="18">Testes</tissue>
    </source>
</reference>
<feature type="domain" description="Laminin EGF-like" evidence="16">
    <location>
        <begin position="771"/>
        <end position="820"/>
    </location>
</feature>
<dbReference type="Proteomes" id="UP000694865">
    <property type="component" value="Unplaced"/>
</dbReference>
<feature type="disulfide bond" evidence="10">
    <location>
        <begin position="192"/>
        <end position="202"/>
    </location>
</feature>
<keyword evidence="9" id="KW-0325">Glycoprotein</keyword>
<dbReference type="InterPro" id="IPR002049">
    <property type="entry name" value="LE_dom"/>
</dbReference>
<dbReference type="PANTHER" id="PTHR46376:SF2">
    <property type="entry name" value="DISTRACTED, ISOFORM B"/>
    <property type="match status" value="1"/>
</dbReference>
<feature type="region of interest" description="Disordered" evidence="12">
    <location>
        <begin position="944"/>
        <end position="974"/>
    </location>
</feature>
<dbReference type="InterPro" id="IPR016201">
    <property type="entry name" value="PSI"/>
</dbReference>
<accession>A0ABM0N116</accession>
<dbReference type="Pfam" id="PF00431">
    <property type="entry name" value="CUB"/>
    <property type="match status" value="1"/>
</dbReference>
<evidence type="ECO:0000256" key="11">
    <source>
        <dbReference type="PROSITE-ProRule" id="PRU00460"/>
    </source>
</evidence>
<dbReference type="Pfam" id="PF24972">
    <property type="entry name" value="GBD_ATRN"/>
    <property type="match status" value="1"/>
</dbReference>
<keyword evidence="7" id="KW-0472">Membrane</keyword>
<dbReference type="Gene3D" id="2.60.120.290">
    <property type="entry name" value="Spermadhesin, CUB domain"/>
    <property type="match status" value="1"/>
</dbReference>
<keyword evidence="6" id="KW-1133">Transmembrane helix</keyword>
<dbReference type="Pfam" id="PF23106">
    <property type="entry name" value="EGF_Teneurin"/>
    <property type="match status" value="1"/>
</dbReference>
<evidence type="ECO:0000256" key="13">
    <source>
        <dbReference type="SAM" id="SignalP"/>
    </source>
</evidence>
<dbReference type="CDD" id="cd00041">
    <property type="entry name" value="CUB"/>
    <property type="match status" value="1"/>
</dbReference>
<keyword evidence="5" id="KW-0677">Repeat</keyword>
<dbReference type="SUPFAM" id="SSF49854">
    <property type="entry name" value="Spermadhesin, CUB domain"/>
    <property type="match status" value="1"/>
</dbReference>
<dbReference type="Pfam" id="PF01437">
    <property type="entry name" value="PSI"/>
    <property type="match status" value="1"/>
</dbReference>